<dbReference type="InterPro" id="IPR001647">
    <property type="entry name" value="HTH_TetR"/>
</dbReference>
<dbReference type="GO" id="GO:0045892">
    <property type="term" value="P:negative regulation of DNA-templated transcription"/>
    <property type="evidence" value="ECO:0007669"/>
    <property type="project" value="InterPro"/>
</dbReference>
<dbReference type="Gene3D" id="1.10.357.10">
    <property type="entry name" value="Tetracycline Repressor, domain 2"/>
    <property type="match status" value="1"/>
</dbReference>
<keyword evidence="1" id="KW-0805">Transcription regulation</keyword>
<gene>
    <name evidence="6" type="ORF">FHS54_003151</name>
</gene>
<dbReference type="SUPFAM" id="SSF46689">
    <property type="entry name" value="Homeodomain-like"/>
    <property type="match status" value="1"/>
</dbReference>
<protein>
    <submittedName>
        <fullName evidence="6">AcrR family transcriptional regulator</fullName>
    </submittedName>
</protein>
<dbReference type="GO" id="GO:0003677">
    <property type="term" value="F:DNA binding"/>
    <property type="evidence" value="ECO:0007669"/>
    <property type="project" value="UniProtKB-KW"/>
</dbReference>
<evidence type="ECO:0000256" key="1">
    <source>
        <dbReference type="ARBA" id="ARBA00023015"/>
    </source>
</evidence>
<proteinExistence type="predicted"/>
<dbReference type="RefSeq" id="WP_167305025.1">
    <property type="nucleotide sequence ID" value="NZ_JAASQR010000004.1"/>
</dbReference>
<evidence type="ECO:0000256" key="2">
    <source>
        <dbReference type="ARBA" id="ARBA00023125"/>
    </source>
</evidence>
<dbReference type="Pfam" id="PF02909">
    <property type="entry name" value="TetR_C_1"/>
    <property type="match status" value="1"/>
</dbReference>
<dbReference type="InterPro" id="IPR036271">
    <property type="entry name" value="Tet_transcr_reg_TetR-rel_C_sf"/>
</dbReference>
<dbReference type="InterPro" id="IPR009057">
    <property type="entry name" value="Homeodomain-like_sf"/>
</dbReference>
<comment type="caution">
    <text evidence="6">The sequence shown here is derived from an EMBL/GenBank/DDBJ whole genome shotgun (WGS) entry which is preliminary data.</text>
</comment>
<dbReference type="Pfam" id="PF00440">
    <property type="entry name" value="TetR_N"/>
    <property type="match status" value="1"/>
</dbReference>
<dbReference type="InterPro" id="IPR004111">
    <property type="entry name" value="Repressor_TetR_C"/>
</dbReference>
<dbReference type="Proteomes" id="UP000576821">
    <property type="component" value="Unassembled WGS sequence"/>
</dbReference>
<sequence length="241" mass="26803">MKADVPRPSPRGRPRRLELEQVLEAALAVGLQQLTMAAVAERLGVGKAVLYGYVSTREELVQLATAFASRHHDFPADRGQPWPTWVVEYARALFEMLTMKGELLETWLSGGQSHFVEIDAGEMWLATLTKRGFSGEEALQLRHAVSHMVIGAAAAAKRDRTMSDEGKPRAASVKKALMSRAPEEAPLVRQFLPAFLLEVNERNWEYGLFILLKGVITGREAAGLENDDTRRSFEELAFQAD</sequence>
<evidence type="ECO:0000313" key="6">
    <source>
        <dbReference type="EMBL" id="NIJ18151.1"/>
    </source>
</evidence>
<evidence type="ECO:0000259" key="4">
    <source>
        <dbReference type="Pfam" id="PF00440"/>
    </source>
</evidence>
<dbReference type="AlphaFoldDB" id="A0A846MBC0"/>
<evidence type="ECO:0000256" key="3">
    <source>
        <dbReference type="ARBA" id="ARBA00023163"/>
    </source>
</evidence>
<feature type="domain" description="Tetracycline repressor TetR C-terminal" evidence="5">
    <location>
        <begin position="77"/>
        <end position="215"/>
    </location>
</feature>
<evidence type="ECO:0000259" key="5">
    <source>
        <dbReference type="Pfam" id="PF02909"/>
    </source>
</evidence>
<keyword evidence="7" id="KW-1185">Reference proteome</keyword>
<keyword evidence="3" id="KW-0804">Transcription</keyword>
<evidence type="ECO:0000313" key="7">
    <source>
        <dbReference type="Proteomes" id="UP000576821"/>
    </source>
</evidence>
<keyword evidence="2" id="KW-0238">DNA-binding</keyword>
<dbReference type="SUPFAM" id="SSF48498">
    <property type="entry name" value="Tetracyclin repressor-like, C-terminal domain"/>
    <property type="match status" value="1"/>
</dbReference>
<feature type="domain" description="HTH tetR-type" evidence="4">
    <location>
        <begin position="29"/>
        <end position="62"/>
    </location>
</feature>
<organism evidence="6 7">
    <name type="scientific">Sphingobium vermicomposti</name>
    <dbReference type="NCBI Taxonomy" id="529005"/>
    <lineage>
        <taxon>Bacteria</taxon>
        <taxon>Pseudomonadati</taxon>
        <taxon>Pseudomonadota</taxon>
        <taxon>Alphaproteobacteria</taxon>
        <taxon>Sphingomonadales</taxon>
        <taxon>Sphingomonadaceae</taxon>
        <taxon>Sphingobium</taxon>
    </lineage>
</organism>
<dbReference type="EMBL" id="JAASQR010000004">
    <property type="protein sequence ID" value="NIJ18151.1"/>
    <property type="molecule type" value="Genomic_DNA"/>
</dbReference>
<reference evidence="6 7" key="1">
    <citation type="submission" date="2020-03" db="EMBL/GenBank/DDBJ databases">
        <title>Genomic Encyclopedia of Type Strains, Phase IV (KMG-IV): sequencing the most valuable type-strain genomes for metagenomic binning, comparative biology and taxonomic classification.</title>
        <authorList>
            <person name="Goeker M."/>
        </authorList>
    </citation>
    <scope>NUCLEOTIDE SEQUENCE [LARGE SCALE GENOMIC DNA]</scope>
    <source>
        <strain evidence="6 7">DSM 21299</strain>
    </source>
</reference>
<name>A0A846MBC0_9SPHN</name>
<dbReference type="Gene3D" id="1.10.10.60">
    <property type="entry name" value="Homeodomain-like"/>
    <property type="match status" value="1"/>
</dbReference>
<accession>A0A846MBC0</accession>